<name>A0A1W1UK65_DESTI</name>
<evidence type="ECO:0000313" key="2">
    <source>
        <dbReference type="EMBL" id="SMB81429.1"/>
    </source>
</evidence>
<dbReference type="InterPro" id="IPR003593">
    <property type="entry name" value="AAA+_ATPase"/>
</dbReference>
<dbReference type="PANTHER" id="PTHR37291:SF1">
    <property type="entry name" value="TYPE IV METHYL-DIRECTED RESTRICTION ENZYME ECOKMCRB SUBUNIT"/>
    <property type="match status" value="1"/>
</dbReference>
<organism evidence="2 3">
    <name type="scientific">Desulfonispora thiosulfatigenes DSM 11270</name>
    <dbReference type="NCBI Taxonomy" id="656914"/>
    <lineage>
        <taxon>Bacteria</taxon>
        <taxon>Bacillati</taxon>
        <taxon>Bacillota</taxon>
        <taxon>Clostridia</taxon>
        <taxon>Eubacteriales</taxon>
        <taxon>Peptococcaceae</taxon>
        <taxon>Desulfonispora</taxon>
    </lineage>
</organism>
<dbReference type="InterPro" id="IPR011704">
    <property type="entry name" value="ATPase_dyneun-rel_AAA"/>
</dbReference>
<dbReference type="Pfam" id="PF07728">
    <property type="entry name" value="AAA_5"/>
    <property type="match status" value="1"/>
</dbReference>
<evidence type="ECO:0000313" key="3">
    <source>
        <dbReference type="Proteomes" id="UP000192731"/>
    </source>
</evidence>
<protein>
    <submittedName>
        <fullName evidence="2">AAA domain (Dynein-related subfamily)</fullName>
    </submittedName>
</protein>
<dbReference type="EMBL" id="FWWT01000007">
    <property type="protein sequence ID" value="SMB81429.1"/>
    <property type="molecule type" value="Genomic_DNA"/>
</dbReference>
<reference evidence="2 3" key="1">
    <citation type="submission" date="2017-04" db="EMBL/GenBank/DDBJ databases">
        <authorList>
            <person name="Afonso C.L."/>
            <person name="Miller P.J."/>
            <person name="Scott M.A."/>
            <person name="Spackman E."/>
            <person name="Goraichik I."/>
            <person name="Dimitrov K.M."/>
            <person name="Suarez D.L."/>
            <person name="Swayne D.E."/>
        </authorList>
    </citation>
    <scope>NUCLEOTIDE SEQUENCE [LARGE SCALE GENOMIC DNA]</scope>
    <source>
        <strain evidence="2 3">DSM 11270</strain>
    </source>
</reference>
<dbReference type="AlphaFoldDB" id="A0A1W1UK65"/>
<dbReference type="SUPFAM" id="SSF52540">
    <property type="entry name" value="P-loop containing nucleoside triphosphate hydrolases"/>
    <property type="match status" value="1"/>
</dbReference>
<dbReference type="GO" id="GO:0005524">
    <property type="term" value="F:ATP binding"/>
    <property type="evidence" value="ECO:0007669"/>
    <property type="project" value="InterPro"/>
</dbReference>
<dbReference type="STRING" id="656914.SAMN00017405_2137"/>
<evidence type="ECO:0000259" key="1">
    <source>
        <dbReference type="SMART" id="SM00382"/>
    </source>
</evidence>
<dbReference type="OrthoDB" id="9781481at2"/>
<dbReference type="Proteomes" id="UP000192731">
    <property type="component" value="Unassembled WGS sequence"/>
</dbReference>
<keyword evidence="3" id="KW-1185">Reference proteome</keyword>
<dbReference type="Gene3D" id="3.40.50.300">
    <property type="entry name" value="P-loop containing nucleotide triphosphate hydrolases"/>
    <property type="match status" value="1"/>
</dbReference>
<gene>
    <name evidence="2" type="ORF">SAMN00017405_2137</name>
</gene>
<dbReference type="RefSeq" id="WP_084052095.1">
    <property type="nucleotide sequence ID" value="NZ_FWWT01000007.1"/>
</dbReference>
<dbReference type="InterPro" id="IPR052934">
    <property type="entry name" value="Methyl-DNA_Rec/Restrict_Enz"/>
</dbReference>
<feature type="domain" description="AAA+ ATPase" evidence="1">
    <location>
        <begin position="197"/>
        <end position="377"/>
    </location>
</feature>
<dbReference type="SMART" id="SM00382">
    <property type="entry name" value="AAA"/>
    <property type="match status" value="1"/>
</dbReference>
<proteinExistence type="predicted"/>
<accession>A0A1W1UK65</accession>
<dbReference type="PANTHER" id="PTHR37291">
    <property type="entry name" value="5-METHYLCYTOSINE-SPECIFIC RESTRICTION ENZYME B"/>
    <property type="match status" value="1"/>
</dbReference>
<sequence length="543" mass="63348">MKKEFLEYIGPIGVLERNKYQKSYKLLLLLGMLYNLDEHGRANYSDVLKWIQNFFLERKENGFILEDKSSVLSKNNQSLDINKLKSMINDNAYSVISSKGYIEKTITGESEFVQFPSKLWQEINNQEDLQKIKDILQDKLKRYFEMLEKENIDVEAEVDETQDETEAIISNIHAYIKGKGYFYTYEDIANFYLSLKTKPFVLLAGLSGTGKSKLVKLFAEAIGANTSNRRFSLIPVRPDWSDPSDLLGYKNIDGKYNPGPVIKVIKEATENLNYPYFLCLDEMNLARVEYYFSDMLSVMETREQKDTIVTNQLLSEDVFGEDSEAKDKYKELYLPENLYIIGTVNMDETTYSFSKKVLDRANTIEFSCVDLEFNFDDVAEDEEKEEIIITNKSLKSEYLILKDCLDERNIAEKAIDHLINLNKILAERNMQFGYRVRDEIVFYVIYSVKENIFKFNKALDFSILQKILPKIQGNDIEIKKILVNLFSYVTDQTLEYDLYSNEIADKMYAYLAKNTEVVLFKKSAYKICDMTRRLESDGFTTFW</sequence>
<dbReference type="InterPro" id="IPR027417">
    <property type="entry name" value="P-loop_NTPase"/>
</dbReference>
<dbReference type="GO" id="GO:0016887">
    <property type="term" value="F:ATP hydrolysis activity"/>
    <property type="evidence" value="ECO:0007669"/>
    <property type="project" value="InterPro"/>
</dbReference>